<reference evidence="1 2" key="1">
    <citation type="submission" date="2019-10" db="EMBL/GenBank/DDBJ databases">
        <title>Genomic and transcriptomic insights into the perfect genentic adaptation of a filamentous nitrogen-fixing cyanobacterium to rice fields.</title>
        <authorList>
            <person name="Chen Z."/>
        </authorList>
    </citation>
    <scope>NUCLEOTIDE SEQUENCE [LARGE SCALE GENOMIC DNA]</scope>
    <source>
        <strain evidence="1">CCNUC1</strain>
    </source>
</reference>
<proteinExistence type="predicted"/>
<dbReference type="Proteomes" id="UP000326678">
    <property type="component" value="Chromosome Gxm1"/>
</dbReference>
<protein>
    <submittedName>
        <fullName evidence="1">Uncharacterized protein</fullName>
    </submittedName>
</protein>
<sequence length="41" mass="4595">MTLPVLSGLKADIDPETCDECCYNDPSRVERVERHGSRSSQ</sequence>
<name>A0A5P8W5P6_9NOSO</name>
<evidence type="ECO:0000313" key="2">
    <source>
        <dbReference type="Proteomes" id="UP000326678"/>
    </source>
</evidence>
<gene>
    <name evidence="1" type="ORF">GXM_05557</name>
</gene>
<accession>A0A5P8W5P6</accession>
<evidence type="ECO:0000313" key="1">
    <source>
        <dbReference type="EMBL" id="QFS48065.1"/>
    </source>
</evidence>
<dbReference type="EMBL" id="CP045226">
    <property type="protein sequence ID" value="QFS48065.1"/>
    <property type="molecule type" value="Genomic_DNA"/>
</dbReference>
<dbReference type="KEGG" id="nsh:GXM_05557"/>
<dbReference type="AlphaFoldDB" id="A0A5P8W5P6"/>
<organism evidence="1 2">
    <name type="scientific">Nostoc sphaeroides CCNUC1</name>
    <dbReference type="NCBI Taxonomy" id="2653204"/>
    <lineage>
        <taxon>Bacteria</taxon>
        <taxon>Bacillati</taxon>
        <taxon>Cyanobacteriota</taxon>
        <taxon>Cyanophyceae</taxon>
        <taxon>Nostocales</taxon>
        <taxon>Nostocaceae</taxon>
        <taxon>Nostoc</taxon>
    </lineage>
</organism>
<keyword evidence="2" id="KW-1185">Reference proteome</keyword>